<keyword evidence="2" id="KW-1185">Reference proteome</keyword>
<sequence>MSYAKSKGRGTSKSEFQKSLNGNTFTPLRHDLINSEEFTALSLSAKWVFVKLCSTYNKYNNGDLIAQQDKAKETFGLSSRTLKTALDELVNANFLEVTRQGGKNQCTLYALTCYRFNTIKKGNVTILEETLRPRDSWKKNAILTACMISPIFFVFSQKIIEYMAIIYIR</sequence>
<reference evidence="1 2" key="1">
    <citation type="submission" date="2018-06" db="EMBL/GenBank/DDBJ databases">
        <authorList>
            <consortium name="Pathogen Informatics"/>
            <person name="Doyle S."/>
        </authorList>
    </citation>
    <scope>NUCLEOTIDE SEQUENCE [LARGE SCALE GENOMIC DNA]</scope>
    <source>
        <strain evidence="1 2">NCTC10801</strain>
    </source>
</reference>
<evidence type="ECO:0000313" key="1">
    <source>
        <dbReference type="EMBL" id="SUT88040.1"/>
    </source>
</evidence>
<dbReference type="EMBL" id="UFRQ01000003">
    <property type="protein sequence ID" value="SUT88040.1"/>
    <property type="molecule type" value="Genomic_DNA"/>
</dbReference>
<dbReference type="AlphaFoldDB" id="A0A380TNT3"/>
<gene>
    <name evidence="1" type="ORF">NCTC10801_00315</name>
</gene>
<dbReference type="Proteomes" id="UP000254649">
    <property type="component" value="Unassembled WGS sequence"/>
</dbReference>
<organism evidence="1 2">
    <name type="scientific">[Actinobacillus] rossii</name>
    <dbReference type="NCBI Taxonomy" id="123820"/>
    <lineage>
        <taxon>Bacteria</taxon>
        <taxon>Pseudomonadati</taxon>
        <taxon>Pseudomonadota</taxon>
        <taxon>Gammaproteobacteria</taxon>
        <taxon>Pasteurellales</taxon>
        <taxon>Pasteurellaceae</taxon>
    </lineage>
</organism>
<protein>
    <submittedName>
        <fullName evidence="1">Uncharacterized protein</fullName>
    </submittedName>
</protein>
<evidence type="ECO:0000313" key="2">
    <source>
        <dbReference type="Proteomes" id="UP000254649"/>
    </source>
</evidence>
<proteinExistence type="predicted"/>
<accession>A0A380TNT3</accession>
<name>A0A380TNT3_9PAST</name>